<evidence type="ECO:0000313" key="2">
    <source>
        <dbReference type="EMBL" id="KFD63657.1"/>
    </source>
</evidence>
<protein>
    <submittedName>
        <fullName evidence="2">Uncharacterized protein</fullName>
    </submittedName>
</protein>
<evidence type="ECO:0000313" key="1">
    <source>
        <dbReference type="EMBL" id="KFD49442.1"/>
    </source>
</evidence>
<dbReference type="EMBL" id="KL363271">
    <property type="protein sequence ID" value="KFD49442.1"/>
    <property type="molecule type" value="Genomic_DNA"/>
</dbReference>
<evidence type="ECO:0000313" key="3">
    <source>
        <dbReference type="Proteomes" id="UP000030764"/>
    </source>
</evidence>
<dbReference type="SUPFAM" id="SSF52949">
    <property type="entry name" value="Macro domain-like"/>
    <property type="match status" value="1"/>
</dbReference>
<dbReference type="EMBL" id="KL367569">
    <property type="protein sequence ID" value="KFD63657.1"/>
    <property type="molecule type" value="Genomic_DNA"/>
</dbReference>
<keyword evidence="3" id="KW-1185">Reference proteome</keyword>
<dbReference type="PANTHER" id="PTHR16525">
    <property type="entry name" value="PROTEIN C12ORF4"/>
    <property type="match status" value="1"/>
</dbReference>
<proteinExistence type="predicted"/>
<dbReference type="InterPro" id="IPR019311">
    <property type="entry name" value="Fy-3"/>
</dbReference>
<dbReference type="InterPro" id="IPR043472">
    <property type="entry name" value="Macro_dom-like"/>
</dbReference>
<dbReference type="Pfam" id="PF10154">
    <property type="entry name" value="Fy-3"/>
    <property type="match status" value="1"/>
</dbReference>
<reference evidence="2 3" key="1">
    <citation type="journal article" date="2014" name="Nat. Genet.">
        <title>Genome and transcriptome of the porcine whipworm Trichuris suis.</title>
        <authorList>
            <person name="Jex A.R."/>
            <person name="Nejsum P."/>
            <person name="Schwarz E.M."/>
            <person name="Hu L."/>
            <person name="Young N.D."/>
            <person name="Hall R.S."/>
            <person name="Korhonen P.K."/>
            <person name="Liao S."/>
            <person name="Thamsborg S."/>
            <person name="Xia J."/>
            <person name="Xu P."/>
            <person name="Wang S."/>
            <person name="Scheerlinck J.P."/>
            <person name="Hofmann A."/>
            <person name="Sternberg P.W."/>
            <person name="Wang J."/>
            <person name="Gasser R.B."/>
        </authorList>
    </citation>
    <scope>NUCLEOTIDE SEQUENCE [LARGE SCALE GENOMIC DNA]</scope>
    <source>
        <strain evidence="2">DCEP-RM93F</strain>
        <strain evidence="1">DCEP-RM93M</strain>
    </source>
</reference>
<accession>A0A085N2G1</accession>
<feature type="non-terminal residue" evidence="2">
    <location>
        <position position="1"/>
    </location>
</feature>
<dbReference type="PANTHER" id="PTHR16525:SF0">
    <property type="entry name" value="PROTEIN C12ORF4"/>
    <property type="match status" value="1"/>
</dbReference>
<name>A0A085N2G1_9BILA</name>
<sequence length="541" mass="61944">CFIKKKKVLDGLCTEATLKNSNDVAGDTAVSELFQNLAAFTRRLSASEEASKSPNSFCEREDILFHSRFQFIAANNDRALKFLVAKEMEYSAEVLSLIQTRDEELENFEKAIKAQRNFRSDQYEMHREEIMQNYGSQMDALKSLQRRQFKQLVHDVYEGKLKDDEFIKTQFPNKALSRFHSFQSLSNVLDESFTVYLGAQLKTMHNVRLTNVNPLYLERRQNSLMDSSARLQTALFLYGNRLCGLLQVVSNDFNHHIKHKTELFHACERSAELHFADLQSQLDNVRRTATLAKEKRARSPGRLAKEGYTLGEGDLSPGNVYITRHSNLCSYHTIFHLVCGDDVSRDDINSRHPCIHGLRNVVRLCHEFGVSSLAIPLLLVDDLDEWHTEVWCLRRAELVFKCVKVRVDTRIHNSFFSALLNQPVAFSGMHRNDLFNFSDNKTACCVTAINCTLGNLNCTDFFFGWTKPEADGEAGRHTFQIVPPTARFGKASKSGSAISTYQQRHFYYNSCLSRHWSAYLTGISHQTAFYWINHVAIVGRT</sequence>
<dbReference type="Proteomes" id="UP000030758">
    <property type="component" value="Unassembled WGS sequence"/>
</dbReference>
<organism evidence="2">
    <name type="scientific">Trichuris suis</name>
    <name type="common">pig whipworm</name>
    <dbReference type="NCBI Taxonomy" id="68888"/>
    <lineage>
        <taxon>Eukaryota</taxon>
        <taxon>Metazoa</taxon>
        <taxon>Ecdysozoa</taxon>
        <taxon>Nematoda</taxon>
        <taxon>Enoplea</taxon>
        <taxon>Dorylaimia</taxon>
        <taxon>Trichinellida</taxon>
        <taxon>Trichuridae</taxon>
        <taxon>Trichuris</taxon>
    </lineage>
</organism>
<dbReference type="GO" id="GO:0005737">
    <property type="term" value="C:cytoplasm"/>
    <property type="evidence" value="ECO:0007669"/>
    <property type="project" value="TreeGrafter"/>
</dbReference>
<gene>
    <name evidence="1" type="ORF">M513_09709</name>
    <name evidence="2" type="ORF">M514_09709</name>
</gene>
<dbReference type="AlphaFoldDB" id="A0A085N2G1"/>
<dbReference type="Proteomes" id="UP000030764">
    <property type="component" value="Unassembled WGS sequence"/>
</dbReference>